<dbReference type="InterPro" id="IPR057326">
    <property type="entry name" value="KR_dom"/>
</dbReference>
<dbReference type="Proteomes" id="UP000635245">
    <property type="component" value="Unassembled WGS sequence"/>
</dbReference>
<evidence type="ECO:0000313" key="6">
    <source>
        <dbReference type="Proteomes" id="UP000635245"/>
    </source>
</evidence>
<dbReference type="GO" id="GO:0016491">
    <property type="term" value="F:oxidoreductase activity"/>
    <property type="evidence" value="ECO:0007669"/>
    <property type="project" value="UniProtKB-KW"/>
</dbReference>
<evidence type="ECO:0000259" key="4">
    <source>
        <dbReference type="SMART" id="SM00822"/>
    </source>
</evidence>
<evidence type="ECO:0000313" key="5">
    <source>
        <dbReference type="EMBL" id="MBK1787257.1"/>
    </source>
</evidence>
<sequence length="254" mass="25839">MSSGRGPLDGKGAIVTGGSRGIGAAIVRRLAGDGAAVVFSYLKNDAAAQAVVDDVESAGGTAWAVQADQVSPDAIENLFAEADRRFAAASTGLEILVNNAGIAVPQTIEAVTVDDFDHTMAVNARGPFLAMQHAARRLRDGGRIVNVSTVSTTKAGAGEGLYAASKATLEQFTRSASYELGARGITVNTVSPGITETDLVHQNAADGALAGIARVTPLGRLGRPPDIAAVVAFLVGPDGAWVTGQNLRADGGLY</sequence>
<evidence type="ECO:0000256" key="2">
    <source>
        <dbReference type="ARBA" id="ARBA00022857"/>
    </source>
</evidence>
<evidence type="ECO:0000256" key="1">
    <source>
        <dbReference type="ARBA" id="ARBA00006484"/>
    </source>
</evidence>
<dbReference type="Pfam" id="PF13561">
    <property type="entry name" value="adh_short_C2"/>
    <property type="match status" value="1"/>
</dbReference>
<dbReference type="SUPFAM" id="SSF51735">
    <property type="entry name" value="NAD(P)-binding Rossmann-fold domains"/>
    <property type="match status" value="1"/>
</dbReference>
<dbReference type="AlphaFoldDB" id="A0A934V680"/>
<keyword evidence="6" id="KW-1185">Reference proteome</keyword>
<organism evidence="5 6">
    <name type="scientific">Prauserella cavernicola</name>
    <dbReference type="NCBI Taxonomy" id="2800127"/>
    <lineage>
        <taxon>Bacteria</taxon>
        <taxon>Bacillati</taxon>
        <taxon>Actinomycetota</taxon>
        <taxon>Actinomycetes</taxon>
        <taxon>Pseudonocardiales</taxon>
        <taxon>Pseudonocardiaceae</taxon>
        <taxon>Prauserella</taxon>
    </lineage>
</organism>
<gene>
    <name evidence="5" type="ORF">JHE00_23290</name>
</gene>
<reference evidence="5" key="1">
    <citation type="submission" date="2020-12" db="EMBL/GenBank/DDBJ databases">
        <title>Prauserella sp. ASG 168, a novel actinomycete isolated from cave rock.</title>
        <authorList>
            <person name="Suriyachadkun C."/>
        </authorList>
    </citation>
    <scope>NUCLEOTIDE SEQUENCE</scope>
    <source>
        <strain evidence="5">ASG 168</strain>
    </source>
</reference>
<keyword evidence="3" id="KW-0560">Oxidoreductase</keyword>
<protein>
    <submittedName>
        <fullName evidence="5">SDR family oxidoreductase</fullName>
    </submittedName>
</protein>
<dbReference type="PANTHER" id="PTHR43639">
    <property type="entry name" value="OXIDOREDUCTASE, SHORT-CHAIN DEHYDROGENASE/REDUCTASE FAMILY (AFU_ORTHOLOGUE AFUA_5G02870)"/>
    <property type="match status" value="1"/>
</dbReference>
<dbReference type="FunFam" id="3.40.50.720:FF:000374">
    <property type="entry name" value="3-oxoacyl-(Acyl-carrier-protein) reductase"/>
    <property type="match status" value="1"/>
</dbReference>
<name>A0A934V680_9PSEU</name>
<dbReference type="InterPro" id="IPR036291">
    <property type="entry name" value="NAD(P)-bd_dom_sf"/>
</dbReference>
<dbReference type="InterPro" id="IPR002347">
    <property type="entry name" value="SDR_fam"/>
</dbReference>
<dbReference type="PRINTS" id="PR00081">
    <property type="entry name" value="GDHRDH"/>
</dbReference>
<dbReference type="EMBL" id="JAENJH010000006">
    <property type="protein sequence ID" value="MBK1787257.1"/>
    <property type="molecule type" value="Genomic_DNA"/>
</dbReference>
<feature type="domain" description="Ketoreductase" evidence="4">
    <location>
        <begin position="11"/>
        <end position="197"/>
    </location>
</feature>
<accession>A0A934V680</accession>
<dbReference type="Gene3D" id="3.40.50.720">
    <property type="entry name" value="NAD(P)-binding Rossmann-like Domain"/>
    <property type="match status" value="1"/>
</dbReference>
<comment type="caution">
    <text evidence="5">The sequence shown here is derived from an EMBL/GenBank/DDBJ whole genome shotgun (WGS) entry which is preliminary data.</text>
</comment>
<dbReference type="PANTHER" id="PTHR43639:SF1">
    <property type="entry name" value="SHORT-CHAIN DEHYDROGENASE_REDUCTASE FAMILY PROTEIN"/>
    <property type="match status" value="1"/>
</dbReference>
<dbReference type="RefSeq" id="WP_200321682.1">
    <property type="nucleotide sequence ID" value="NZ_JAENJH010000006.1"/>
</dbReference>
<evidence type="ECO:0000256" key="3">
    <source>
        <dbReference type="ARBA" id="ARBA00023002"/>
    </source>
</evidence>
<dbReference type="PRINTS" id="PR00080">
    <property type="entry name" value="SDRFAMILY"/>
</dbReference>
<comment type="similarity">
    <text evidence="1">Belongs to the short-chain dehydrogenases/reductases (SDR) family.</text>
</comment>
<proteinExistence type="inferred from homology"/>
<keyword evidence="2" id="KW-0521">NADP</keyword>
<dbReference type="SMART" id="SM00822">
    <property type="entry name" value="PKS_KR"/>
    <property type="match status" value="1"/>
</dbReference>